<keyword evidence="2" id="KW-1185">Reference proteome</keyword>
<sequence>METAVAPAIETVRDYDAKLFNRWDFDVEVRCIIGHGLIG</sequence>
<proteinExistence type="predicted"/>
<evidence type="ECO:0000313" key="1">
    <source>
        <dbReference type="EMBL" id="GKV49652.1"/>
    </source>
</evidence>
<protein>
    <submittedName>
        <fullName evidence="1">Uncharacterized protein</fullName>
    </submittedName>
</protein>
<dbReference type="AlphaFoldDB" id="A0AAV5MJG3"/>
<comment type="caution">
    <text evidence="1">The sequence shown here is derived from an EMBL/GenBank/DDBJ whole genome shotgun (WGS) entry which is preliminary data.</text>
</comment>
<organism evidence="1 2">
    <name type="scientific">Rubroshorea leprosula</name>
    <dbReference type="NCBI Taxonomy" id="152421"/>
    <lineage>
        <taxon>Eukaryota</taxon>
        <taxon>Viridiplantae</taxon>
        <taxon>Streptophyta</taxon>
        <taxon>Embryophyta</taxon>
        <taxon>Tracheophyta</taxon>
        <taxon>Spermatophyta</taxon>
        <taxon>Magnoliopsida</taxon>
        <taxon>eudicotyledons</taxon>
        <taxon>Gunneridae</taxon>
        <taxon>Pentapetalae</taxon>
        <taxon>rosids</taxon>
        <taxon>malvids</taxon>
        <taxon>Malvales</taxon>
        <taxon>Dipterocarpaceae</taxon>
        <taxon>Rubroshorea</taxon>
    </lineage>
</organism>
<evidence type="ECO:0000313" key="2">
    <source>
        <dbReference type="Proteomes" id="UP001054252"/>
    </source>
</evidence>
<dbReference type="EMBL" id="BPVZ01000310">
    <property type="protein sequence ID" value="GKV49652.1"/>
    <property type="molecule type" value="Genomic_DNA"/>
</dbReference>
<dbReference type="Proteomes" id="UP001054252">
    <property type="component" value="Unassembled WGS sequence"/>
</dbReference>
<gene>
    <name evidence="1" type="ORF">SLEP1_g56390</name>
</gene>
<reference evidence="1 2" key="1">
    <citation type="journal article" date="2021" name="Commun. Biol.">
        <title>The genome of Shorea leprosula (Dipterocarpaceae) highlights the ecological relevance of drought in aseasonal tropical rainforests.</title>
        <authorList>
            <person name="Ng K.K.S."/>
            <person name="Kobayashi M.J."/>
            <person name="Fawcett J.A."/>
            <person name="Hatakeyama M."/>
            <person name="Paape T."/>
            <person name="Ng C.H."/>
            <person name="Ang C.C."/>
            <person name="Tnah L.H."/>
            <person name="Lee C.T."/>
            <person name="Nishiyama T."/>
            <person name="Sese J."/>
            <person name="O'Brien M.J."/>
            <person name="Copetti D."/>
            <person name="Mohd Noor M.I."/>
            <person name="Ong R.C."/>
            <person name="Putra M."/>
            <person name="Sireger I.Z."/>
            <person name="Indrioko S."/>
            <person name="Kosugi Y."/>
            <person name="Izuno A."/>
            <person name="Isagi Y."/>
            <person name="Lee S.L."/>
            <person name="Shimizu K.K."/>
        </authorList>
    </citation>
    <scope>NUCLEOTIDE SEQUENCE [LARGE SCALE GENOMIC DNA]</scope>
    <source>
        <strain evidence="1">214</strain>
    </source>
</reference>
<name>A0AAV5MJG3_9ROSI</name>
<accession>A0AAV5MJG3</accession>